<dbReference type="AlphaFoldDB" id="A0A1G7IDE2"/>
<dbReference type="Proteomes" id="UP000198994">
    <property type="component" value="Unassembled WGS sequence"/>
</dbReference>
<organism evidence="2 3">
    <name type="scientific">Salipiger thiooxidans</name>
    <dbReference type="NCBI Taxonomy" id="282683"/>
    <lineage>
        <taxon>Bacteria</taxon>
        <taxon>Pseudomonadati</taxon>
        <taxon>Pseudomonadota</taxon>
        <taxon>Alphaproteobacteria</taxon>
        <taxon>Rhodobacterales</taxon>
        <taxon>Roseobacteraceae</taxon>
        <taxon>Salipiger</taxon>
    </lineage>
</organism>
<protein>
    <recommendedName>
        <fullName evidence="4">DUF4239 domain-containing protein</fullName>
    </recommendedName>
</protein>
<sequence>MDVVDPVSLYNQIAMPALSLPEVALLLFLSLPAAAVIGFRTGAHRRRRLLAADNKIEHVVGETTLGAILALLGLLLAFSFGNALNLAQARKAAVVGEAAAIGTAFLRADYVAEPARTELQKALLDYGRSRILPMDGSLATTEQARAFLKETLTAQEKLWPLTLEATADPMPAPLKGFVAGAMNDALDAHLYRVEHLSNPVSDVVLSMLLAAALMSLFLLGNRNGSNGRDLTWRTFVLSGFLFVVMLTIVDTQRSAEGLVRTDETALLVTVHDMELALAGRN</sequence>
<evidence type="ECO:0000313" key="2">
    <source>
        <dbReference type="EMBL" id="SDF10653.1"/>
    </source>
</evidence>
<feature type="transmembrane region" description="Helical" evidence="1">
    <location>
        <begin position="20"/>
        <end position="39"/>
    </location>
</feature>
<dbReference type="RefSeq" id="WP_089961942.1">
    <property type="nucleotide sequence ID" value="NZ_FNAV01000012.1"/>
</dbReference>
<accession>A0A1G7IDE2</accession>
<dbReference type="STRING" id="282683.SAMN04488105_112163"/>
<evidence type="ECO:0000313" key="3">
    <source>
        <dbReference type="Proteomes" id="UP000198994"/>
    </source>
</evidence>
<dbReference type="EMBL" id="FNAV01000012">
    <property type="protein sequence ID" value="SDF10653.1"/>
    <property type="molecule type" value="Genomic_DNA"/>
</dbReference>
<keyword evidence="1" id="KW-0812">Transmembrane</keyword>
<keyword evidence="3" id="KW-1185">Reference proteome</keyword>
<proteinExistence type="predicted"/>
<feature type="transmembrane region" description="Helical" evidence="1">
    <location>
        <begin position="232"/>
        <end position="249"/>
    </location>
</feature>
<reference evidence="3" key="1">
    <citation type="submission" date="2016-10" db="EMBL/GenBank/DDBJ databases">
        <authorList>
            <person name="Varghese N."/>
            <person name="Submissions S."/>
        </authorList>
    </citation>
    <scope>NUCLEOTIDE SEQUENCE [LARGE SCALE GENOMIC DNA]</scope>
    <source>
        <strain evidence="3">DSM 10146</strain>
    </source>
</reference>
<keyword evidence="1" id="KW-0472">Membrane</keyword>
<name>A0A1G7IDE2_9RHOB</name>
<evidence type="ECO:0000256" key="1">
    <source>
        <dbReference type="SAM" id="Phobius"/>
    </source>
</evidence>
<gene>
    <name evidence="2" type="ORF">SAMN04488105_112163</name>
</gene>
<dbReference type="OrthoDB" id="272864at2"/>
<evidence type="ECO:0008006" key="4">
    <source>
        <dbReference type="Google" id="ProtNLM"/>
    </source>
</evidence>
<keyword evidence="1" id="KW-1133">Transmembrane helix</keyword>
<feature type="transmembrane region" description="Helical" evidence="1">
    <location>
        <begin position="203"/>
        <end position="220"/>
    </location>
</feature>
<feature type="transmembrane region" description="Helical" evidence="1">
    <location>
        <begin position="59"/>
        <end position="80"/>
    </location>
</feature>